<dbReference type="GO" id="GO:0030674">
    <property type="term" value="F:protein-macromolecule adaptor activity"/>
    <property type="evidence" value="ECO:0007669"/>
    <property type="project" value="TreeGrafter"/>
</dbReference>
<dbReference type="GO" id="GO:0051028">
    <property type="term" value="P:mRNA transport"/>
    <property type="evidence" value="ECO:0007669"/>
    <property type="project" value="UniProtKB-KW"/>
</dbReference>
<evidence type="ECO:0000256" key="5">
    <source>
        <dbReference type="ARBA" id="ARBA00022692"/>
    </source>
</evidence>
<feature type="transmembrane region" description="Helical" evidence="13">
    <location>
        <begin position="107"/>
        <end position="131"/>
    </location>
</feature>
<keyword evidence="4" id="KW-0813">Transport</keyword>
<evidence type="ECO:0000256" key="1">
    <source>
        <dbReference type="ARBA" id="ARBA00004232"/>
    </source>
</evidence>
<sequence>MVEKRVQNYAGNFHSEVIRWRQLAAKIWSSIIIISLILGHSFTADFDLFDNFTGIFTGFFVSLFSLQFWYRSAIILVAFWITFGFSDKLFKVSHTVYSNNFEKLIQIVYSLEMACIFINFVSAIITSSVLLQFYETKDLHYSFIILFCGFNALIYWLKFVFNGNYLLNWPIIEQTKYSRLKSRVYKTILSVLKSNLINLIIWSILYAIMEYGVNNSILSEEEIIQFDFFSTTIVAVKLSFMINFAFEISWNIYEIYMTEMYHFNIHPVDASDLPLATAMSLNSQPYIQILSLTDFCDLSINSKSRRSQLFSLNLNNQPVNWIKVSTEALNVIKDFMEVFSFDDMLHGSSAHSDPYDSNLYKRFSVVSPKRDINSPNISPYKSPIRKAHMNETYDVPVHSPIKYRKSLANENNSLGFKMAKSLIEKLKKQKYFAMIYKENKNYKTQQLFVDSFMVIASLKGLSNLVMASLKEDEYGIVQQNLAEIITTFIDLQKVIEKFNQTGSGCSISFRILQNSHPDQIELFIQKLIFILNESIYKITHTFGTSLKSLALNDEVNSRLQRYRLHH</sequence>
<comment type="caution">
    <text evidence="14">The sequence shown here is derived from an EMBL/GenBank/DDBJ whole genome shotgun (WGS) entry which is preliminary data.</text>
</comment>
<evidence type="ECO:0000313" key="14">
    <source>
        <dbReference type="EMBL" id="RNA32452.1"/>
    </source>
</evidence>
<keyword evidence="8 13" id="KW-1133">Transmembrane helix</keyword>
<evidence type="ECO:0000256" key="4">
    <source>
        <dbReference type="ARBA" id="ARBA00022448"/>
    </source>
</evidence>
<evidence type="ECO:0000256" key="11">
    <source>
        <dbReference type="ARBA" id="ARBA00023136"/>
    </source>
</evidence>
<evidence type="ECO:0000256" key="6">
    <source>
        <dbReference type="ARBA" id="ARBA00022816"/>
    </source>
</evidence>
<name>A0A3M7S9J5_BRAPC</name>
<gene>
    <name evidence="14" type="ORF">BpHYR1_004460</name>
</gene>
<keyword evidence="15" id="KW-1185">Reference proteome</keyword>
<dbReference type="AlphaFoldDB" id="A0A3M7S9J5"/>
<keyword evidence="9" id="KW-0811">Translocation</keyword>
<feature type="transmembrane region" description="Helical" evidence="13">
    <location>
        <begin position="68"/>
        <end position="86"/>
    </location>
</feature>
<evidence type="ECO:0000256" key="3">
    <source>
        <dbReference type="ARBA" id="ARBA00005760"/>
    </source>
</evidence>
<dbReference type="Proteomes" id="UP000276133">
    <property type="component" value="Unassembled WGS sequence"/>
</dbReference>
<comment type="subcellular location">
    <subcellularLocation>
        <location evidence="1">Nucleus membrane</location>
        <topology evidence="1">Multi-pass membrane protein</topology>
    </subcellularLocation>
    <subcellularLocation>
        <location evidence="2">Nucleus</location>
        <location evidence="2">Nuclear pore complex</location>
    </subcellularLocation>
</comment>
<dbReference type="OrthoDB" id="67850at2759"/>
<dbReference type="GO" id="GO:0006999">
    <property type="term" value="P:nuclear pore organization"/>
    <property type="evidence" value="ECO:0007669"/>
    <property type="project" value="TreeGrafter"/>
</dbReference>
<evidence type="ECO:0000256" key="9">
    <source>
        <dbReference type="ARBA" id="ARBA00023010"/>
    </source>
</evidence>
<organism evidence="14 15">
    <name type="scientific">Brachionus plicatilis</name>
    <name type="common">Marine rotifer</name>
    <name type="synonym">Brachionus muelleri</name>
    <dbReference type="NCBI Taxonomy" id="10195"/>
    <lineage>
        <taxon>Eukaryota</taxon>
        <taxon>Metazoa</taxon>
        <taxon>Spiralia</taxon>
        <taxon>Gnathifera</taxon>
        <taxon>Rotifera</taxon>
        <taxon>Eurotatoria</taxon>
        <taxon>Monogononta</taxon>
        <taxon>Pseudotrocha</taxon>
        <taxon>Ploima</taxon>
        <taxon>Brachionidae</taxon>
        <taxon>Brachionus</taxon>
    </lineage>
</organism>
<dbReference type="STRING" id="10195.A0A3M7S9J5"/>
<dbReference type="PANTHER" id="PTHR13269:SF6">
    <property type="entry name" value="NUCLEOPORIN NDC1"/>
    <property type="match status" value="1"/>
</dbReference>
<proteinExistence type="inferred from homology"/>
<dbReference type="Pfam" id="PF09531">
    <property type="entry name" value="Ndc1_Nup"/>
    <property type="match status" value="1"/>
</dbReference>
<reference evidence="14 15" key="1">
    <citation type="journal article" date="2018" name="Sci. Rep.">
        <title>Genomic signatures of local adaptation to the degree of environmental predictability in rotifers.</title>
        <authorList>
            <person name="Franch-Gras L."/>
            <person name="Hahn C."/>
            <person name="Garcia-Roger E.M."/>
            <person name="Carmona M.J."/>
            <person name="Serra M."/>
            <person name="Gomez A."/>
        </authorList>
    </citation>
    <scope>NUCLEOTIDE SEQUENCE [LARGE SCALE GENOMIC DNA]</scope>
    <source>
        <strain evidence="14">HYR1</strain>
    </source>
</reference>
<keyword evidence="5 13" id="KW-0812">Transmembrane</keyword>
<feature type="transmembrane region" description="Helical" evidence="13">
    <location>
        <begin position="188"/>
        <end position="208"/>
    </location>
</feature>
<keyword evidence="12" id="KW-0539">Nucleus</keyword>
<keyword evidence="6" id="KW-0509">mRNA transport</keyword>
<evidence type="ECO:0000256" key="10">
    <source>
        <dbReference type="ARBA" id="ARBA00023132"/>
    </source>
</evidence>
<dbReference type="EMBL" id="REGN01001795">
    <property type="protein sequence ID" value="RNA32452.1"/>
    <property type="molecule type" value="Genomic_DNA"/>
</dbReference>
<evidence type="ECO:0000256" key="2">
    <source>
        <dbReference type="ARBA" id="ARBA00004567"/>
    </source>
</evidence>
<feature type="transmembrane region" description="Helical" evidence="13">
    <location>
        <begin position="23"/>
        <end position="42"/>
    </location>
</feature>
<dbReference type="GO" id="GO:0015031">
    <property type="term" value="P:protein transport"/>
    <property type="evidence" value="ECO:0007669"/>
    <property type="project" value="UniProtKB-KW"/>
</dbReference>
<keyword evidence="11 13" id="KW-0472">Membrane</keyword>
<keyword evidence="10" id="KW-0906">Nuclear pore complex</keyword>
<evidence type="ECO:0000256" key="13">
    <source>
        <dbReference type="SAM" id="Phobius"/>
    </source>
</evidence>
<comment type="similarity">
    <text evidence="3">Belongs to the NDC1 family.</text>
</comment>
<accession>A0A3M7S9J5</accession>
<dbReference type="InterPro" id="IPR019049">
    <property type="entry name" value="Nucleoporin_prot_Ndc1/Nup"/>
</dbReference>
<evidence type="ECO:0000256" key="12">
    <source>
        <dbReference type="ARBA" id="ARBA00023242"/>
    </source>
</evidence>
<evidence type="ECO:0000313" key="15">
    <source>
        <dbReference type="Proteomes" id="UP000276133"/>
    </source>
</evidence>
<feature type="transmembrane region" description="Helical" evidence="13">
    <location>
        <begin position="228"/>
        <end position="253"/>
    </location>
</feature>
<evidence type="ECO:0000256" key="7">
    <source>
        <dbReference type="ARBA" id="ARBA00022927"/>
    </source>
</evidence>
<dbReference type="GO" id="GO:0031965">
    <property type="term" value="C:nuclear membrane"/>
    <property type="evidence" value="ECO:0007669"/>
    <property type="project" value="UniProtKB-SubCell"/>
</dbReference>
<evidence type="ECO:0000256" key="8">
    <source>
        <dbReference type="ARBA" id="ARBA00022989"/>
    </source>
</evidence>
<keyword evidence="7" id="KW-0653">Protein transport</keyword>
<dbReference type="PANTHER" id="PTHR13269">
    <property type="entry name" value="NUCLEOPORIN NDC1"/>
    <property type="match status" value="1"/>
</dbReference>
<dbReference type="GO" id="GO:0070762">
    <property type="term" value="C:nuclear pore transmembrane ring"/>
    <property type="evidence" value="ECO:0007669"/>
    <property type="project" value="TreeGrafter"/>
</dbReference>
<feature type="transmembrane region" description="Helical" evidence="13">
    <location>
        <begin position="143"/>
        <end position="167"/>
    </location>
</feature>
<protein>
    <submittedName>
        <fullName evidence="14">Nucleoporin NDC1</fullName>
    </submittedName>
</protein>